<dbReference type="SUPFAM" id="SSF51110">
    <property type="entry name" value="alpha-D-mannose-specific plant lectins"/>
    <property type="match status" value="2"/>
</dbReference>
<dbReference type="InterPro" id="IPR000858">
    <property type="entry name" value="S_locus_glycoprot_dom"/>
</dbReference>
<dbReference type="EMBL" id="VAHF01000001">
    <property type="protein sequence ID" value="TXG72038.1"/>
    <property type="molecule type" value="Genomic_DNA"/>
</dbReference>
<proteinExistence type="predicted"/>
<protein>
    <recommendedName>
        <fullName evidence="4">S-locus glycoprotein domain-containing protein</fullName>
    </recommendedName>
</protein>
<dbReference type="Pfam" id="PF00954">
    <property type="entry name" value="S_locus_glycop"/>
    <property type="match status" value="1"/>
</dbReference>
<keyword evidence="6" id="KW-1185">Reference proteome</keyword>
<accession>A0A5C7ISE6</accession>
<reference evidence="6" key="1">
    <citation type="journal article" date="2019" name="Gigascience">
        <title>De novo genome assembly of the endangered Acer yangbiense, a plant species with extremely small populations endemic to Yunnan Province, China.</title>
        <authorList>
            <person name="Yang J."/>
            <person name="Wariss H.M."/>
            <person name="Tao L."/>
            <person name="Zhang R."/>
            <person name="Yun Q."/>
            <person name="Hollingsworth P."/>
            <person name="Dao Z."/>
            <person name="Luo G."/>
            <person name="Guo H."/>
            <person name="Ma Y."/>
            <person name="Sun W."/>
        </authorList>
    </citation>
    <scope>NUCLEOTIDE SEQUENCE [LARGE SCALE GENOMIC DNA]</scope>
    <source>
        <strain evidence="6">cv. Malutang</strain>
    </source>
</reference>
<dbReference type="AlphaFoldDB" id="A0A5C7ISE6"/>
<name>A0A5C7ISE6_9ROSI</name>
<keyword evidence="3" id="KW-0472">Membrane</keyword>
<evidence type="ECO:0000313" key="6">
    <source>
        <dbReference type="Proteomes" id="UP000323000"/>
    </source>
</evidence>
<dbReference type="PANTHER" id="PTHR47976:SF62">
    <property type="entry name" value="RECEPTOR-LIKE SERINE_THREONINE-PROTEIN KINASE"/>
    <property type="match status" value="1"/>
</dbReference>
<dbReference type="OrthoDB" id="5857966at2759"/>
<dbReference type="PANTHER" id="PTHR47976">
    <property type="entry name" value="G-TYPE LECTIN S-RECEPTOR-LIKE SERINE/THREONINE-PROTEIN KINASE SD2-5"/>
    <property type="match status" value="1"/>
</dbReference>
<evidence type="ECO:0000259" key="4">
    <source>
        <dbReference type="Pfam" id="PF00954"/>
    </source>
</evidence>
<sequence>MMKNNGNLVLLDSSSKIIWHSFDSPTDTILPGQVLPMGTKLYSNANGTIDYSTGQYRLEIQMDGNLVLSAFRFGGRGYWNSVTLGNQNVSLIFNQSTAFMYVVNDTRIIYSMNRTEVPTTIEDYYHRATISDRGDLQQWIYNKRGGNQWTLVWRAITEPCIVNSICGAFGLCTSPDNNEVTCKCLTGYSPLDPNNPSRGCYPDVIVDFCDANSSTSDPAIEEYNNTDFLNDVFADLSRFPTTDVNECKKAVLDDCFCLAGVWSDSRCMKKRLPLMNARRSNPSTNNMVAFIKVPKMENQDQHRKDSPSWVVLLAVFLSCSILALIFGIAVVYNHPLTQPYIHGQPSAKPKSLHRVTEELHQVDEGTQVEDMILVDWVLCCVNAGNLRSIVSHDLEVLGDFKRFETMTMIGLWCICSNPTLRPSMKKVIQMLEGTVEVGVPPEVDAQIS</sequence>
<dbReference type="Proteomes" id="UP000323000">
    <property type="component" value="Chromosome 1"/>
</dbReference>
<evidence type="ECO:0000256" key="1">
    <source>
        <dbReference type="ARBA" id="ARBA00022729"/>
    </source>
</evidence>
<dbReference type="GO" id="GO:0048544">
    <property type="term" value="P:recognition of pollen"/>
    <property type="evidence" value="ECO:0007669"/>
    <property type="project" value="InterPro"/>
</dbReference>
<comment type="caution">
    <text evidence="5">The sequence shown here is derived from an EMBL/GenBank/DDBJ whole genome shotgun (WGS) entry which is preliminary data.</text>
</comment>
<dbReference type="Gene3D" id="2.90.10.30">
    <property type="match status" value="1"/>
</dbReference>
<gene>
    <name evidence="5" type="ORF">EZV62_000617</name>
</gene>
<organism evidence="5 6">
    <name type="scientific">Acer yangbiense</name>
    <dbReference type="NCBI Taxonomy" id="1000413"/>
    <lineage>
        <taxon>Eukaryota</taxon>
        <taxon>Viridiplantae</taxon>
        <taxon>Streptophyta</taxon>
        <taxon>Embryophyta</taxon>
        <taxon>Tracheophyta</taxon>
        <taxon>Spermatophyta</taxon>
        <taxon>Magnoliopsida</taxon>
        <taxon>eudicotyledons</taxon>
        <taxon>Gunneridae</taxon>
        <taxon>Pentapetalae</taxon>
        <taxon>rosids</taxon>
        <taxon>malvids</taxon>
        <taxon>Sapindales</taxon>
        <taxon>Sapindaceae</taxon>
        <taxon>Hippocastanoideae</taxon>
        <taxon>Acereae</taxon>
        <taxon>Acer</taxon>
    </lineage>
</organism>
<evidence type="ECO:0000256" key="2">
    <source>
        <dbReference type="ARBA" id="ARBA00023157"/>
    </source>
</evidence>
<evidence type="ECO:0000256" key="3">
    <source>
        <dbReference type="SAM" id="Phobius"/>
    </source>
</evidence>
<keyword evidence="3" id="KW-0812">Transmembrane</keyword>
<dbReference type="Gene3D" id="1.10.510.10">
    <property type="entry name" value="Transferase(Phosphotransferase) domain 1"/>
    <property type="match status" value="1"/>
</dbReference>
<keyword evidence="3" id="KW-1133">Transmembrane helix</keyword>
<keyword evidence="1" id="KW-0732">Signal</keyword>
<keyword evidence="2" id="KW-1015">Disulfide bond</keyword>
<dbReference type="InterPro" id="IPR036426">
    <property type="entry name" value="Bulb-type_lectin_dom_sf"/>
</dbReference>
<feature type="domain" description="S-locus glycoprotein" evidence="4">
    <location>
        <begin position="121"/>
        <end position="190"/>
    </location>
</feature>
<feature type="transmembrane region" description="Helical" evidence="3">
    <location>
        <begin position="309"/>
        <end position="332"/>
    </location>
</feature>
<evidence type="ECO:0000313" key="5">
    <source>
        <dbReference type="EMBL" id="TXG72038.1"/>
    </source>
</evidence>
<dbReference type="InterPro" id="IPR051343">
    <property type="entry name" value="G-type_lectin_kinases/EP1-like"/>
</dbReference>